<sequence>MNDYDDPFSTEGYDSSRLLAEKYDSLEEYMSLPDSVVQIIPNHKGENPVIYQIFEGSINEEKLGYILVNEGLIIVPEQLRNYINCEDVGREHVLNMNGDFAEEYFI</sequence>
<accession>A0ABD7XSC3</accession>
<protein>
    <submittedName>
        <fullName evidence="2">Uncharacterized protein</fullName>
    </submittedName>
</protein>
<dbReference type="AlphaFoldDB" id="A0ABD7XSC3"/>
<dbReference type="Gene3D" id="1.10.10.1190">
    <property type="entry name" value="Antirestriction protein ArdA, domain 3"/>
    <property type="match status" value="1"/>
</dbReference>
<evidence type="ECO:0000313" key="4">
    <source>
        <dbReference type="Proteomes" id="UP001222182"/>
    </source>
</evidence>
<proteinExistence type="predicted"/>
<gene>
    <name evidence="2" type="ORF">P0083_01120</name>
    <name evidence="1" type="ORF">P0D81_00865</name>
</gene>
<dbReference type="Proteomes" id="UP001221642">
    <property type="component" value="Chromosome"/>
</dbReference>
<dbReference type="Proteomes" id="UP001222182">
    <property type="component" value="Chromosome"/>
</dbReference>
<evidence type="ECO:0000313" key="1">
    <source>
        <dbReference type="EMBL" id="WEH23941.1"/>
    </source>
</evidence>
<evidence type="ECO:0000313" key="2">
    <source>
        <dbReference type="EMBL" id="WER44207.1"/>
    </source>
</evidence>
<evidence type="ECO:0000313" key="3">
    <source>
        <dbReference type="Proteomes" id="UP001221642"/>
    </source>
</evidence>
<name>A0ABD7XSC3_ENTFL</name>
<dbReference type="EMBL" id="CP119159">
    <property type="protein sequence ID" value="WEH23941.1"/>
    <property type="molecule type" value="Genomic_DNA"/>
</dbReference>
<dbReference type="RefSeq" id="WP_079998599.1">
    <property type="nucleotide sequence ID" value="NZ_AP031218.1"/>
</dbReference>
<dbReference type="EMBL" id="CP119528">
    <property type="protein sequence ID" value="WER44207.1"/>
    <property type="molecule type" value="Genomic_DNA"/>
</dbReference>
<dbReference type="InterPro" id="IPR041893">
    <property type="entry name" value="ArdA_dom3"/>
</dbReference>
<reference evidence="1 3" key="1">
    <citation type="submission" date="2023-02" db="EMBL/GenBank/DDBJ databases">
        <title>Results of the 2020 Genomic Proficiency Test for the network of European Union Reference Laboratory for Antimicrobial Resistance assessing whole genome sequencing capacities.</title>
        <authorList>
            <person name="Hoffmann M."/>
            <person name="Luo Y."/>
            <person name="Sorensen L.H."/>
            <person name="Pedersen S.K."/>
            <person name="Hendriksen R.S."/>
        </authorList>
    </citation>
    <scope>NUCLEOTIDE SEQUENCE [LARGE SCALE GENOMIC DNA]</scope>
    <source>
        <strain evidence="1 3">GENOMIC22-006</strain>
    </source>
</reference>
<reference evidence="2 4" key="2">
    <citation type="submission" date="2023-03" db="EMBL/GenBank/DDBJ databases">
        <title>Complete genome sequence of an Enterococcus faecalis urinary isolate.</title>
        <authorList>
            <person name="Brauer A.L."/>
            <person name="Armbruster C.E."/>
        </authorList>
    </citation>
    <scope>NUCLEOTIDE SEQUENCE [LARGE SCALE GENOMIC DNA]</scope>
    <source>
        <strain evidence="2 4">3143</strain>
    </source>
</reference>
<organism evidence="2 4">
    <name type="scientific">Enterococcus faecalis</name>
    <name type="common">Streptococcus faecalis</name>
    <dbReference type="NCBI Taxonomy" id="1351"/>
    <lineage>
        <taxon>Bacteria</taxon>
        <taxon>Bacillati</taxon>
        <taxon>Bacillota</taxon>
        <taxon>Bacilli</taxon>
        <taxon>Lactobacillales</taxon>
        <taxon>Enterococcaceae</taxon>
        <taxon>Enterococcus</taxon>
    </lineage>
</organism>